<keyword evidence="2" id="KW-1185">Reference proteome</keyword>
<dbReference type="RefSeq" id="WP_156089762.1">
    <property type="nucleotide sequence ID" value="NZ_CP073767.1"/>
</dbReference>
<reference evidence="1" key="1">
    <citation type="submission" date="2021-04" db="EMBL/GenBank/DDBJ databases">
        <title>Dactylosporangium aurantiacum NRRL B-8018 full assembly.</title>
        <authorList>
            <person name="Hartkoorn R.C."/>
            <person name="Beaudoing E."/>
            <person name="Hot D."/>
        </authorList>
    </citation>
    <scope>NUCLEOTIDE SEQUENCE</scope>
    <source>
        <strain evidence="1">NRRL B-8018</strain>
    </source>
</reference>
<dbReference type="AlphaFoldDB" id="A0A9Q9ITW2"/>
<protein>
    <submittedName>
        <fullName evidence="1">Uncharacterized protein</fullName>
    </submittedName>
</protein>
<dbReference type="KEGG" id="daur:Daura_23610"/>
<evidence type="ECO:0000313" key="2">
    <source>
        <dbReference type="Proteomes" id="UP001058003"/>
    </source>
</evidence>
<accession>A0A9Q9ITW2</accession>
<sequence length="88" mass="9065">MTRSCKAQRGTGADVYVTDLCCEHRRDLVLKRGDGELGHAEVLSMTCPFVVAGRVAGVASRTGAPDRGRILADAGLAGSGVGLRPAAI</sequence>
<proteinExistence type="predicted"/>
<evidence type="ECO:0000313" key="1">
    <source>
        <dbReference type="EMBL" id="UWZ58888.1"/>
    </source>
</evidence>
<name>A0A9Q9ITW2_9ACTN</name>
<dbReference type="Proteomes" id="UP001058003">
    <property type="component" value="Chromosome"/>
</dbReference>
<gene>
    <name evidence="1" type="ORF">Daura_23610</name>
</gene>
<dbReference type="EMBL" id="CP073767">
    <property type="protein sequence ID" value="UWZ58888.1"/>
    <property type="molecule type" value="Genomic_DNA"/>
</dbReference>
<organism evidence="1 2">
    <name type="scientific">Dactylosporangium aurantiacum</name>
    <dbReference type="NCBI Taxonomy" id="35754"/>
    <lineage>
        <taxon>Bacteria</taxon>
        <taxon>Bacillati</taxon>
        <taxon>Actinomycetota</taxon>
        <taxon>Actinomycetes</taxon>
        <taxon>Micromonosporales</taxon>
        <taxon>Micromonosporaceae</taxon>
        <taxon>Dactylosporangium</taxon>
    </lineage>
</organism>